<reference evidence="6" key="1">
    <citation type="journal article" date="2015" name="PeerJ">
        <title>First genomic representation of candidate bacterial phylum KSB3 points to enhanced environmental sensing as a trigger of wastewater bulking.</title>
        <authorList>
            <person name="Sekiguchi Y."/>
            <person name="Ohashi A."/>
            <person name="Parks D.H."/>
            <person name="Yamauchi T."/>
            <person name="Tyson G.W."/>
            <person name="Hugenholtz P."/>
        </authorList>
    </citation>
    <scope>NUCLEOTIDE SEQUENCE [LARGE SCALE GENOMIC DNA]</scope>
</reference>
<keyword evidence="1" id="KW-0004">4Fe-4S</keyword>
<dbReference type="AlphaFoldDB" id="A0A081C7L2"/>
<dbReference type="EMBL" id="DF820473">
    <property type="protein sequence ID" value="GAK60567.1"/>
    <property type="molecule type" value="Genomic_DNA"/>
</dbReference>
<dbReference type="Pfam" id="PF12838">
    <property type="entry name" value="Fer4_7"/>
    <property type="match status" value="1"/>
</dbReference>
<keyword evidence="4" id="KW-0411">Iron-sulfur</keyword>
<dbReference type="PANTHER" id="PTHR43687:SF1">
    <property type="entry name" value="FERREDOXIN III"/>
    <property type="match status" value="1"/>
</dbReference>
<dbReference type="InterPro" id="IPR007160">
    <property type="entry name" value="DUF362"/>
</dbReference>
<dbReference type="PANTHER" id="PTHR43687">
    <property type="entry name" value="ADENYLYLSULFATE REDUCTASE, BETA SUBUNIT"/>
    <property type="match status" value="1"/>
</dbReference>
<dbReference type="HOGENOM" id="CLU_046240_0_0_0"/>
<dbReference type="InterPro" id="IPR017900">
    <property type="entry name" value="4Fe4S_Fe_S_CS"/>
</dbReference>
<dbReference type="Pfam" id="PF04015">
    <property type="entry name" value="DUF362"/>
    <property type="match status" value="1"/>
</dbReference>
<evidence type="ECO:0000256" key="2">
    <source>
        <dbReference type="ARBA" id="ARBA00022723"/>
    </source>
</evidence>
<organism evidence="6">
    <name type="scientific">Vecturithrix granuli</name>
    <dbReference type="NCBI Taxonomy" id="1499967"/>
    <lineage>
        <taxon>Bacteria</taxon>
        <taxon>Candidatus Moduliflexota</taxon>
        <taxon>Candidatus Vecturitrichia</taxon>
        <taxon>Candidatus Vecturitrichales</taxon>
        <taxon>Candidatus Vecturitrichaceae</taxon>
        <taxon>Candidatus Vecturithrix</taxon>
    </lineage>
</organism>
<dbReference type="PROSITE" id="PS51379">
    <property type="entry name" value="4FE4S_FER_2"/>
    <property type="match status" value="2"/>
</dbReference>
<dbReference type="GO" id="GO:0046872">
    <property type="term" value="F:metal ion binding"/>
    <property type="evidence" value="ECO:0007669"/>
    <property type="project" value="UniProtKB-KW"/>
</dbReference>
<dbReference type="GO" id="GO:0051539">
    <property type="term" value="F:4 iron, 4 sulfur cluster binding"/>
    <property type="evidence" value="ECO:0007669"/>
    <property type="project" value="UniProtKB-KW"/>
</dbReference>
<proteinExistence type="predicted"/>
<dbReference type="InterPro" id="IPR050572">
    <property type="entry name" value="Fe-S_Ferredoxin"/>
</dbReference>
<evidence type="ECO:0000256" key="3">
    <source>
        <dbReference type="ARBA" id="ARBA00023004"/>
    </source>
</evidence>
<dbReference type="eggNOG" id="COG2768">
    <property type="taxonomic scope" value="Bacteria"/>
</dbReference>
<evidence type="ECO:0000256" key="4">
    <source>
        <dbReference type="ARBA" id="ARBA00023014"/>
    </source>
</evidence>
<sequence>MQQVYFTPIASYHETAKIRATAKNLLQTVVEKEQITLQPHVSLKVHFGEKGNTTFIGAQNFEGVIEYLHGKQVQSSFIETNALYRGERTTRTTHIRLAKEHGFTQIPIIIADGEHGEDYEEVEINQKHFRTCKIGTEIAQQKQMIVISHFKGHLLAGFGGAIKQLAMGCAARGGKLEQHANAIPLINPLTCKKCRTCVPHCPAEAIQIGWLPRINSKKCIGCASCLAICPFGAISLNPLRASFSTTFYEKLAEYALAAHKEKNNIYLSFALNITKNCDCNGRSMKSVVADLGILASTDPVALDQACLDLLDQRNGKKVFSRGRHTLDYGQKIGLGSTTYELKRQE</sequence>
<feature type="domain" description="4Fe-4S ferredoxin-type" evidence="5">
    <location>
        <begin position="210"/>
        <end position="239"/>
    </location>
</feature>
<keyword evidence="7" id="KW-1185">Reference proteome</keyword>
<dbReference type="STRING" id="1499967.U27_00464"/>
<evidence type="ECO:0000313" key="6">
    <source>
        <dbReference type="EMBL" id="GAK60567.1"/>
    </source>
</evidence>
<evidence type="ECO:0000256" key="1">
    <source>
        <dbReference type="ARBA" id="ARBA00022485"/>
    </source>
</evidence>
<dbReference type="SUPFAM" id="SSF54862">
    <property type="entry name" value="4Fe-4S ferredoxins"/>
    <property type="match status" value="1"/>
</dbReference>
<name>A0A081C7L2_VECG1</name>
<evidence type="ECO:0000259" key="5">
    <source>
        <dbReference type="PROSITE" id="PS51379"/>
    </source>
</evidence>
<dbReference type="InterPro" id="IPR017896">
    <property type="entry name" value="4Fe4S_Fe-S-bd"/>
</dbReference>
<evidence type="ECO:0000313" key="7">
    <source>
        <dbReference type="Proteomes" id="UP000030661"/>
    </source>
</evidence>
<protein>
    <submittedName>
        <fullName evidence="6">4Fe-4S ferredoxin iron-sulfur binding domain protein</fullName>
    </submittedName>
</protein>
<keyword evidence="3" id="KW-0408">Iron</keyword>
<gene>
    <name evidence="6" type="ORF">U27_00464</name>
</gene>
<keyword evidence="2" id="KW-0479">Metal-binding</keyword>
<dbReference type="Proteomes" id="UP000030661">
    <property type="component" value="Unassembled WGS sequence"/>
</dbReference>
<dbReference type="Gene3D" id="3.30.70.20">
    <property type="match status" value="1"/>
</dbReference>
<accession>A0A081C7L2</accession>
<dbReference type="PROSITE" id="PS00198">
    <property type="entry name" value="4FE4S_FER_1"/>
    <property type="match status" value="1"/>
</dbReference>
<feature type="domain" description="4Fe-4S ferredoxin-type" evidence="5">
    <location>
        <begin position="182"/>
        <end position="208"/>
    </location>
</feature>